<name>A0A8E3ANW4_9RHOB</name>
<proteinExistence type="predicted"/>
<comment type="caution">
    <text evidence="3">The sequence shown here is derived from an EMBL/GenBank/DDBJ whole genome shotgun (WGS) entry which is preliminary data.</text>
</comment>
<feature type="transmembrane region" description="Helical" evidence="2">
    <location>
        <begin position="668"/>
        <end position="692"/>
    </location>
</feature>
<accession>A0A8E3ANW4</accession>
<dbReference type="AlphaFoldDB" id="A0A8E3ANW4"/>
<evidence type="ECO:0000313" key="3">
    <source>
        <dbReference type="EMBL" id="PTW39237.1"/>
    </source>
</evidence>
<dbReference type="OrthoDB" id="9758793at2"/>
<protein>
    <submittedName>
        <fullName evidence="3">Uncharacterized protein</fullName>
    </submittedName>
</protein>
<feature type="coiled-coil region" evidence="1">
    <location>
        <begin position="510"/>
        <end position="537"/>
    </location>
</feature>
<reference evidence="3 4" key="1">
    <citation type="submission" date="2018-04" db="EMBL/GenBank/DDBJ databases">
        <title>Genomic Encyclopedia of Archaeal and Bacterial Type Strains, Phase II (KMG-II): from individual species to whole genera.</title>
        <authorList>
            <person name="Goeker M."/>
        </authorList>
    </citation>
    <scope>NUCLEOTIDE SEQUENCE [LARGE SCALE GENOMIC DNA]</scope>
    <source>
        <strain evidence="3 4">DSM 19783</strain>
    </source>
</reference>
<evidence type="ECO:0000256" key="2">
    <source>
        <dbReference type="SAM" id="Phobius"/>
    </source>
</evidence>
<keyword evidence="1" id="KW-0175">Coiled coil</keyword>
<keyword evidence="2" id="KW-0472">Membrane</keyword>
<gene>
    <name evidence="3" type="ORF">C8N38_1271</name>
</gene>
<keyword evidence="4" id="KW-1185">Reference proteome</keyword>
<evidence type="ECO:0000313" key="4">
    <source>
        <dbReference type="Proteomes" id="UP000244037"/>
    </source>
</evidence>
<keyword evidence="2" id="KW-0812">Transmembrane</keyword>
<dbReference type="EMBL" id="QAYC01000027">
    <property type="protein sequence ID" value="PTW39237.1"/>
    <property type="molecule type" value="Genomic_DNA"/>
</dbReference>
<sequence length="702" mass="76889">MLTFEDFLAAVPALDLSPAFVQDDRPGLIVDTQSAAAGISLVKASERNVLGVRQSSVIAMVLNENLPLHGAELGHFASLADLVRGCSWKVEDASPDSVTGVLFLAARLSGVALPDAVRDQWLPAISDWEGTGVVDRPERSWPALAAALSHSVLGDRSVGVARHGPFCRAWQMTMGFAVEALRAGWDPAEIPVSADGSYLAQARAALEEERARYERKLYAQQVHQLSLPMKECGRRRLVDAIVTSESEFTGSLKVFARNDRTHAPLGRGFTVLVIVRPGSKETAPGNWVTVSVDTRAGVHLLDFWREIERMETAEWDRQAVRRPPRTKDSRLLVGLPEHEQKYHQTWYIDPGHSLVASPHAVSRIAGSASAGEQVPSQLKLDAVLEALFRIYDPFALVPVTDLEDGTLKRLPDVKTSRRTGGKHVLSACWSREDPLPHPASPAKLCGLFPTAARVMGARTYGVSPERAMQDAPDLEDVDLVSFGQGIAVLTDGGVFLLDSGRRRAARLDVAREMVRTLSDLADRLDNMQAEVAKRAEEQAKELESRARIRTWLAHQRFCTCLNAELIRIRGSLDQPLETKLAGLQPLSDAISLRWNIRPRLRELTNEIEALQQNGRAAEELRAFRAGRWAAALALALVTADALAGRVTHALEASTFSWVYYALAYLGDWLEVTVFMAIFCGAVALIFLASVGLRGTPAPSSNR</sequence>
<evidence type="ECO:0000256" key="1">
    <source>
        <dbReference type="SAM" id="Coils"/>
    </source>
</evidence>
<organism evidence="3 4">
    <name type="scientific">Rhodovulum kholense</name>
    <dbReference type="NCBI Taxonomy" id="453584"/>
    <lineage>
        <taxon>Bacteria</taxon>
        <taxon>Pseudomonadati</taxon>
        <taxon>Pseudomonadota</taxon>
        <taxon>Alphaproteobacteria</taxon>
        <taxon>Rhodobacterales</taxon>
        <taxon>Paracoccaceae</taxon>
        <taxon>Rhodovulum</taxon>
    </lineage>
</organism>
<dbReference type="RefSeq" id="WP_108028904.1">
    <property type="nucleotide sequence ID" value="NZ_QAYC01000027.1"/>
</dbReference>
<dbReference type="Proteomes" id="UP000244037">
    <property type="component" value="Unassembled WGS sequence"/>
</dbReference>
<keyword evidence="2" id="KW-1133">Transmembrane helix</keyword>